<feature type="domain" description="ZZ-type" evidence="8">
    <location>
        <begin position="102"/>
        <end position="152"/>
    </location>
</feature>
<name>A0AAW1V7A6_9CUCU</name>
<dbReference type="Gene3D" id="3.10.20.90">
    <property type="entry name" value="Phosphatidylinositol 3-kinase Catalytic Subunit, Chain A, domain 1"/>
    <property type="match status" value="1"/>
</dbReference>
<dbReference type="GO" id="GO:0005080">
    <property type="term" value="F:protein kinase C binding"/>
    <property type="evidence" value="ECO:0007669"/>
    <property type="project" value="TreeGrafter"/>
</dbReference>
<dbReference type="GO" id="GO:0070530">
    <property type="term" value="F:K63-linked polyubiquitin modification-dependent protein binding"/>
    <property type="evidence" value="ECO:0007669"/>
    <property type="project" value="TreeGrafter"/>
</dbReference>
<accession>A0AAW1V7A6</accession>
<dbReference type="Pfam" id="PF00569">
    <property type="entry name" value="ZZ"/>
    <property type="match status" value="1"/>
</dbReference>
<dbReference type="InterPro" id="IPR000270">
    <property type="entry name" value="PB1_dom"/>
</dbReference>
<keyword evidence="2" id="KW-0479">Metal-binding</keyword>
<dbReference type="Proteomes" id="UP001431783">
    <property type="component" value="Unassembled WGS sequence"/>
</dbReference>
<dbReference type="PROSITE" id="PS50135">
    <property type="entry name" value="ZF_ZZ_2"/>
    <property type="match status" value="1"/>
</dbReference>
<dbReference type="Gene3D" id="3.30.60.90">
    <property type="match status" value="1"/>
</dbReference>
<gene>
    <name evidence="9" type="ORF">WA026_004683</name>
</gene>
<evidence type="ECO:0000256" key="7">
    <source>
        <dbReference type="SAM" id="MobiDB-lite"/>
    </source>
</evidence>
<dbReference type="GO" id="GO:0044753">
    <property type="term" value="C:amphisome"/>
    <property type="evidence" value="ECO:0007669"/>
    <property type="project" value="TreeGrafter"/>
</dbReference>
<dbReference type="GO" id="GO:0005634">
    <property type="term" value="C:nucleus"/>
    <property type="evidence" value="ECO:0007669"/>
    <property type="project" value="UniProtKB-SubCell"/>
</dbReference>
<evidence type="ECO:0000256" key="3">
    <source>
        <dbReference type="ARBA" id="ARBA00022771"/>
    </source>
</evidence>
<evidence type="ECO:0000256" key="4">
    <source>
        <dbReference type="ARBA" id="ARBA00022833"/>
    </source>
</evidence>
<dbReference type="CDD" id="cd02340">
    <property type="entry name" value="ZZ_NBR1_like"/>
    <property type="match status" value="1"/>
</dbReference>
<evidence type="ECO:0000256" key="1">
    <source>
        <dbReference type="ARBA" id="ARBA00004123"/>
    </source>
</evidence>
<dbReference type="GO" id="GO:0035973">
    <property type="term" value="P:aggrephagy"/>
    <property type="evidence" value="ECO:0007669"/>
    <property type="project" value="TreeGrafter"/>
</dbReference>
<dbReference type="PROSITE" id="PS01357">
    <property type="entry name" value="ZF_ZZ_1"/>
    <property type="match status" value="1"/>
</dbReference>
<feature type="region of interest" description="Disordered" evidence="7">
    <location>
        <begin position="273"/>
        <end position="354"/>
    </location>
</feature>
<comment type="caution">
    <text evidence="9">The sequence shown here is derived from an EMBL/GenBank/DDBJ whole genome shotgun (WGS) entry which is preliminary data.</text>
</comment>
<feature type="compositionally biased region" description="Polar residues" evidence="7">
    <location>
        <begin position="276"/>
        <end position="285"/>
    </location>
</feature>
<dbReference type="InterPro" id="IPR033741">
    <property type="entry name" value="SQSTM_UBA"/>
</dbReference>
<evidence type="ECO:0000256" key="6">
    <source>
        <dbReference type="PROSITE-ProRule" id="PRU00228"/>
    </source>
</evidence>
<dbReference type="InterPro" id="IPR043145">
    <property type="entry name" value="Znf_ZZ_sf"/>
</dbReference>
<feature type="compositionally biased region" description="Low complexity" evidence="7">
    <location>
        <begin position="292"/>
        <end position="315"/>
    </location>
</feature>
<dbReference type="Pfam" id="PF00564">
    <property type="entry name" value="PB1"/>
    <property type="match status" value="1"/>
</dbReference>
<reference evidence="9 10" key="1">
    <citation type="submission" date="2023-03" db="EMBL/GenBank/DDBJ databases">
        <title>Genome insight into feeding habits of ladybird beetles.</title>
        <authorList>
            <person name="Li H.-S."/>
            <person name="Huang Y.-H."/>
            <person name="Pang H."/>
        </authorList>
    </citation>
    <scope>NUCLEOTIDE SEQUENCE [LARGE SCALE GENOMIC DNA]</scope>
    <source>
        <strain evidence="9">SYSU_2023b</strain>
        <tissue evidence="9">Whole body</tissue>
    </source>
</reference>
<dbReference type="InterPro" id="IPR000433">
    <property type="entry name" value="Znf_ZZ"/>
</dbReference>
<sequence>MASSGINFKVYAVIGDNTEVKRFFVDSGAVTSFVFMKEKIKSVFPNLKEMDFKMSWKDADGDYISITNDEDFITALTELSDNPKVLYVNAELRNASEENARMYWVLCDVCQKAIIGYRYKCIECPDYDLCSTCEGNGHHSEHMVLRLPNSNTPIAKVDRKMMYNAARALKKSACNVAKQAHKCARESFKAAEKEKHSNEGAEIPTCAQNSVYECPFSTSELSEMFSQNMTPFIEMLSKGASNLRKEQETTPQNPLSDIVRSVAEAFTGFVNPEASAKSSTSQNSDTVPPPTTSTTSQKPQPAAPTAPAAENTTNSHNQEMDWTLVNDSEESVSQENASSQTSTPQPPPPPQDTRLMKGLAQLYEMGFSNENQFLNYMLEAHNYNVGDVVKAILEMK</sequence>
<dbReference type="GO" id="GO:0000423">
    <property type="term" value="P:mitophagy"/>
    <property type="evidence" value="ECO:0007669"/>
    <property type="project" value="TreeGrafter"/>
</dbReference>
<dbReference type="SUPFAM" id="SSF46934">
    <property type="entry name" value="UBA-like"/>
    <property type="match status" value="1"/>
</dbReference>
<keyword evidence="4" id="KW-0862">Zinc</keyword>
<proteinExistence type="predicted"/>
<organism evidence="9 10">
    <name type="scientific">Henosepilachna vigintioctopunctata</name>
    <dbReference type="NCBI Taxonomy" id="420089"/>
    <lineage>
        <taxon>Eukaryota</taxon>
        <taxon>Metazoa</taxon>
        <taxon>Ecdysozoa</taxon>
        <taxon>Arthropoda</taxon>
        <taxon>Hexapoda</taxon>
        <taxon>Insecta</taxon>
        <taxon>Pterygota</taxon>
        <taxon>Neoptera</taxon>
        <taxon>Endopterygota</taxon>
        <taxon>Coleoptera</taxon>
        <taxon>Polyphaga</taxon>
        <taxon>Cucujiformia</taxon>
        <taxon>Coccinelloidea</taxon>
        <taxon>Coccinellidae</taxon>
        <taxon>Epilachninae</taxon>
        <taxon>Epilachnini</taxon>
        <taxon>Henosepilachna</taxon>
    </lineage>
</organism>
<keyword evidence="3 6" id="KW-0863">Zinc-finger</keyword>
<dbReference type="GO" id="GO:0007032">
    <property type="term" value="P:endosome organization"/>
    <property type="evidence" value="ECO:0007669"/>
    <property type="project" value="TreeGrafter"/>
</dbReference>
<dbReference type="PANTHER" id="PTHR15090:SF0">
    <property type="entry name" value="SEQUESTOSOME-1"/>
    <property type="match status" value="1"/>
</dbReference>
<evidence type="ECO:0000259" key="8">
    <source>
        <dbReference type="PROSITE" id="PS50135"/>
    </source>
</evidence>
<dbReference type="SUPFAM" id="SSF54277">
    <property type="entry name" value="CAD &amp; PB1 domains"/>
    <property type="match status" value="1"/>
</dbReference>
<dbReference type="GO" id="GO:0016235">
    <property type="term" value="C:aggresome"/>
    <property type="evidence" value="ECO:0007669"/>
    <property type="project" value="TreeGrafter"/>
</dbReference>
<dbReference type="PANTHER" id="PTHR15090">
    <property type="entry name" value="SEQUESTOSOME 1-RELATED"/>
    <property type="match status" value="1"/>
</dbReference>
<dbReference type="FunFam" id="3.10.20.90:FF:000320">
    <property type="entry name" value="Predicted protein"/>
    <property type="match status" value="1"/>
</dbReference>
<dbReference type="InterPro" id="IPR009060">
    <property type="entry name" value="UBA-like_sf"/>
</dbReference>
<comment type="subcellular location">
    <subcellularLocation>
        <location evidence="1">Nucleus</location>
    </subcellularLocation>
</comment>
<evidence type="ECO:0000313" key="10">
    <source>
        <dbReference type="Proteomes" id="UP001431783"/>
    </source>
</evidence>
<evidence type="ECO:0000256" key="2">
    <source>
        <dbReference type="ARBA" id="ARBA00022723"/>
    </source>
</evidence>
<dbReference type="Pfam" id="PF16577">
    <property type="entry name" value="UBA_5"/>
    <property type="match status" value="1"/>
</dbReference>
<dbReference type="EMBL" id="JARQZJ010000122">
    <property type="protein sequence ID" value="KAK9889410.1"/>
    <property type="molecule type" value="Genomic_DNA"/>
</dbReference>
<dbReference type="GO" id="GO:0008270">
    <property type="term" value="F:zinc ion binding"/>
    <property type="evidence" value="ECO:0007669"/>
    <property type="project" value="UniProtKB-KW"/>
</dbReference>
<dbReference type="AlphaFoldDB" id="A0AAW1V7A6"/>
<evidence type="ECO:0000313" key="9">
    <source>
        <dbReference type="EMBL" id="KAK9889410.1"/>
    </source>
</evidence>
<dbReference type="Gene3D" id="1.10.8.10">
    <property type="entry name" value="DNA helicase RuvA subunit, C-terminal domain"/>
    <property type="match status" value="1"/>
</dbReference>
<evidence type="ECO:0000256" key="5">
    <source>
        <dbReference type="ARBA" id="ARBA00023242"/>
    </source>
</evidence>
<dbReference type="SMART" id="SM00291">
    <property type="entry name" value="ZnF_ZZ"/>
    <property type="match status" value="1"/>
</dbReference>
<protein>
    <recommendedName>
        <fullName evidence="8">ZZ-type domain-containing protein</fullName>
    </recommendedName>
</protein>
<keyword evidence="5" id="KW-0539">Nucleus</keyword>
<keyword evidence="10" id="KW-1185">Reference proteome</keyword>
<dbReference type="SUPFAM" id="SSF57850">
    <property type="entry name" value="RING/U-box"/>
    <property type="match status" value="1"/>
</dbReference>
<dbReference type="InterPro" id="IPR052260">
    <property type="entry name" value="Autophagy_Rcpt_SigReg"/>
</dbReference>